<name>A0A0D1L3J5_BACIU</name>
<dbReference type="RefSeq" id="WP_043856835.1">
    <property type="nucleotide sequence ID" value="NZ_JAUMKE010000001.1"/>
</dbReference>
<protein>
    <recommendedName>
        <fullName evidence="3">DUF3599 family protein</fullName>
    </recommendedName>
</protein>
<dbReference type="InterPro" id="IPR038667">
    <property type="entry name" value="XkdH-like_sf"/>
</dbReference>
<evidence type="ECO:0008006" key="3">
    <source>
        <dbReference type="Google" id="ProtNLM"/>
    </source>
</evidence>
<dbReference type="Proteomes" id="UP000032247">
    <property type="component" value="Unassembled WGS sequence"/>
</dbReference>
<sequence>MSYRSLLTHRCDIYHLQEKKENRKQKFGVPVEDVQPVFSYPDEPDIENQPCYFTEKSQSIIQQEPNVAIYQSFLVHFPATADIRVNDRAVWDGTAYKLQKPRKIRNHHWEVTAVRELEYL</sequence>
<dbReference type="AlphaFoldDB" id="A0A0D1L3J5"/>
<accession>A0A0D1L3J5</accession>
<dbReference type="InterPro" id="IPR024556">
    <property type="entry name" value="DUF3599"/>
</dbReference>
<evidence type="ECO:0000313" key="2">
    <source>
        <dbReference type="Proteomes" id="UP000032247"/>
    </source>
</evidence>
<reference evidence="1 2" key="1">
    <citation type="submission" date="2014-12" db="EMBL/GenBank/DDBJ databases">
        <title>Comparative genome analysis of Bacillus coagulans HM-08, Clostridium butyricum HM-68, Bacillus subtilis HM-66 and Bacillus licheniformis BL-09.</title>
        <authorList>
            <person name="Zhang H."/>
        </authorList>
    </citation>
    <scope>NUCLEOTIDE SEQUENCE [LARGE SCALE GENOMIC DNA]</scope>
    <source>
        <strain evidence="1 2">HM-66</strain>
    </source>
</reference>
<evidence type="ECO:0000313" key="1">
    <source>
        <dbReference type="EMBL" id="KIU12907.1"/>
    </source>
</evidence>
<dbReference type="PATRIC" id="fig|1423.173.peg.23"/>
<gene>
    <name evidence="1" type="ORF">SC09_Contig17orf00024</name>
</gene>
<dbReference type="Gene3D" id="2.40.10.370">
    <property type="entry name" value="Protein of unknown function DUF3599"/>
    <property type="match status" value="1"/>
</dbReference>
<comment type="caution">
    <text evidence="1">The sequence shown here is derived from an EMBL/GenBank/DDBJ whole genome shotgun (WGS) entry which is preliminary data.</text>
</comment>
<dbReference type="Pfam" id="PF12206">
    <property type="entry name" value="DUF3599"/>
    <property type="match status" value="1"/>
</dbReference>
<organism evidence="1 2">
    <name type="scientific">Bacillus subtilis</name>
    <dbReference type="NCBI Taxonomy" id="1423"/>
    <lineage>
        <taxon>Bacteria</taxon>
        <taxon>Bacillati</taxon>
        <taxon>Bacillota</taxon>
        <taxon>Bacilli</taxon>
        <taxon>Bacillales</taxon>
        <taxon>Bacillaceae</taxon>
        <taxon>Bacillus</taxon>
    </lineage>
</organism>
<dbReference type="EMBL" id="JXBC01000001">
    <property type="protein sequence ID" value="KIU12907.1"/>
    <property type="molecule type" value="Genomic_DNA"/>
</dbReference>
<proteinExistence type="predicted"/>